<name>A0ABP0E382_9PEZI</name>
<proteinExistence type="predicted"/>
<evidence type="ECO:0000313" key="1">
    <source>
        <dbReference type="EMBL" id="CAK7274882.1"/>
    </source>
</evidence>
<dbReference type="InterPro" id="IPR037143">
    <property type="entry name" value="4-PPantetheinyl_Trfase_dom_sf"/>
</dbReference>
<organism evidence="1 2">
    <name type="scientific">Sporothrix epigloea</name>
    <dbReference type="NCBI Taxonomy" id="1892477"/>
    <lineage>
        <taxon>Eukaryota</taxon>
        <taxon>Fungi</taxon>
        <taxon>Dikarya</taxon>
        <taxon>Ascomycota</taxon>
        <taxon>Pezizomycotina</taxon>
        <taxon>Sordariomycetes</taxon>
        <taxon>Sordariomycetidae</taxon>
        <taxon>Ophiostomatales</taxon>
        <taxon>Ophiostomataceae</taxon>
        <taxon>Sporothrix</taxon>
    </lineage>
</organism>
<dbReference type="Gene3D" id="3.90.470.20">
    <property type="entry name" value="4'-phosphopantetheinyl transferase domain"/>
    <property type="match status" value="1"/>
</dbReference>
<evidence type="ECO:0000313" key="2">
    <source>
        <dbReference type="Proteomes" id="UP001642502"/>
    </source>
</evidence>
<dbReference type="EMBL" id="CAWUON010000163">
    <property type="protein sequence ID" value="CAK7274882.1"/>
    <property type="molecule type" value="Genomic_DNA"/>
</dbReference>
<evidence type="ECO:0008006" key="3">
    <source>
        <dbReference type="Google" id="ProtNLM"/>
    </source>
</evidence>
<sequence length="233" mass="25018">MHSSPKARAPAVRVTIPFLLPQLHIGTDICHVPRIYAILCKPATPSRVAAKTPTLKQSAASRFIRRVLTPHEIDALGRVTDDTSAPPPTMSARAAVAWLARGRTLPTPAIGTASAKLPDTHGPLWRAAQFLAGRFAAKEAAIKAHPHLRGLTLQDVWIARRGDGEVAERRGNAHATDQEYLARKGTGPPLAFVRVSSTTTPEACVIMEQEARISISHDGDYASAVCLGVERTP</sequence>
<accession>A0ABP0E382</accession>
<keyword evidence="2" id="KW-1185">Reference proteome</keyword>
<dbReference type="Proteomes" id="UP001642502">
    <property type="component" value="Unassembled WGS sequence"/>
</dbReference>
<gene>
    <name evidence="1" type="ORF">SEPCBS119000_006401</name>
</gene>
<dbReference type="SUPFAM" id="SSF56214">
    <property type="entry name" value="4'-phosphopantetheinyl transferase"/>
    <property type="match status" value="1"/>
</dbReference>
<reference evidence="1 2" key="1">
    <citation type="submission" date="2024-01" db="EMBL/GenBank/DDBJ databases">
        <authorList>
            <person name="Allen C."/>
            <person name="Tagirdzhanova G."/>
        </authorList>
    </citation>
    <scope>NUCLEOTIDE SEQUENCE [LARGE SCALE GENOMIC DNA]</scope>
    <source>
        <strain evidence="1 2">CBS 119000</strain>
    </source>
</reference>
<protein>
    <recommendedName>
        <fullName evidence="3">4'-phosphopantetheinyl transferase domain-containing protein</fullName>
    </recommendedName>
</protein>
<comment type="caution">
    <text evidence="1">The sequence shown here is derived from an EMBL/GenBank/DDBJ whole genome shotgun (WGS) entry which is preliminary data.</text>
</comment>